<evidence type="ECO:0000256" key="1">
    <source>
        <dbReference type="ARBA" id="ARBA00002919"/>
    </source>
</evidence>
<dbReference type="EC" id="1.1.1.169" evidence="4 11"/>
<dbReference type="Proteomes" id="UP000271031">
    <property type="component" value="Unassembled WGS sequence"/>
</dbReference>
<evidence type="ECO:0000256" key="5">
    <source>
        <dbReference type="ARBA" id="ARBA00019465"/>
    </source>
</evidence>
<dbReference type="SUPFAM" id="SSF48179">
    <property type="entry name" value="6-phosphogluconate dehydrogenase C-terminal domain-like"/>
    <property type="match status" value="1"/>
</dbReference>
<evidence type="ECO:0000259" key="12">
    <source>
        <dbReference type="Pfam" id="PF02558"/>
    </source>
</evidence>
<dbReference type="RefSeq" id="WP_122917408.1">
    <property type="nucleotide sequence ID" value="NZ_RHHQ01000007.1"/>
</dbReference>
<dbReference type="InterPro" id="IPR036291">
    <property type="entry name" value="NAD(P)-bd_dom_sf"/>
</dbReference>
<dbReference type="SUPFAM" id="SSF51735">
    <property type="entry name" value="NAD(P)-binding Rossmann-fold domains"/>
    <property type="match status" value="1"/>
</dbReference>
<evidence type="ECO:0000256" key="11">
    <source>
        <dbReference type="RuleBase" id="RU362068"/>
    </source>
</evidence>
<name>A0A3M8DQX7_9BACL</name>
<keyword evidence="6 11" id="KW-0566">Pantothenate biosynthesis</keyword>
<dbReference type="InterPro" id="IPR013332">
    <property type="entry name" value="KPR_N"/>
</dbReference>
<proteinExistence type="inferred from homology"/>
<dbReference type="PANTHER" id="PTHR43765">
    <property type="entry name" value="2-DEHYDROPANTOATE 2-REDUCTASE-RELATED"/>
    <property type="match status" value="1"/>
</dbReference>
<dbReference type="NCBIfam" id="TIGR00745">
    <property type="entry name" value="apbA_panE"/>
    <property type="match status" value="1"/>
</dbReference>
<comment type="function">
    <text evidence="1 11">Catalyzes the NADPH-dependent reduction of ketopantoate into pantoic acid.</text>
</comment>
<dbReference type="InterPro" id="IPR013328">
    <property type="entry name" value="6PGD_dom2"/>
</dbReference>
<dbReference type="OrthoDB" id="9793586at2"/>
<comment type="similarity">
    <text evidence="3 11">Belongs to the ketopantoate reductase family.</text>
</comment>
<sequence>MRTAIMGAGSLGTIIGAFLSREGVSVELIDTNVAHVEALNRHGATVNGFTECTVPVIAYTPDQMNGTYDLVLLLTKQTYNQQVLSALLPFLHSDSIVCTLQNGVPEERVAAIVGRERVIGGAVGFGATWNGPGVSQLTTPLETVARYAFEIGELDGSDSSRIRHVQELLGHVGGCHVVFNLLSIKWSKLLINATFSGMSAALGCTFGDVLEDERAMACVAQIADETIKVAHAQDIRLTHMQGKDLEELALAPGETFLVKLPIYRHVFAPHAALKASMLQDLERGLPTEIDWMNGLICQKGRQLGIPTPFNDRVVALVKAAEAAGLRPDTHQNLAKMLGEQW</sequence>
<dbReference type="GO" id="GO:0050661">
    <property type="term" value="F:NADP binding"/>
    <property type="evidence" value="ECO:0007669"/>
    <property type="project" value="TreeGrafter"/>
</dbReference>
<evidence type="ECO:0000256" key="8">
    <source>
        <dbReference type="ARBA" id="ARBA00023002"/>
    </source>
</evidence>
<evidence type="ECO:0000313" key="14">
    <source>
        <dbReference type="EMBL" id="RNB90482.1"/>
    </source>
</evidence>
<dbReference type="Pfam" id="PF02558">
    <property type="entry name" value="ApbA"/>
    <property type="match status" value="1"/>
</dbReference>
<accession>A0A3M8DQX7</accession>
<dbReference type="GO" id="GO:0015940">
    <property type="term" value="P:pantothenate biosynthetic process"/>
    <property type="evidence" value="ECO:0007669"/>
    <property type="project" value="UniProtKB-UniPathway"/>
</dbReference>
<comment type="caution">
    <text evidence="14">The sequence shown here is derived from an EMBL/GenBank/DDBJ whole genome shotgun (WGS) entry which is preliminary data.</text>
</comment>
<dbReference type="AlphaFoldDB" id="A0A3M8DQX7"/>
<keyword evidence="15" id="KW-1185">Reference proteome</keyword>
<dbReference type="PANTHER" id="PTHR43765:SF2">
    <property type="entry name" value="2-DEHYDROPANTOATE 2-REDUCTASE"/>
    <property type="match status" value="1"/>
</dbReference>
<comment type="catalytic activity">
    <reaction evidence="10 11">
        <text>(R)-pantoate + NADP(+) = 2-dehydropantoate + NADPH + H(+)</text>
        <dbReference type="Rhea" id="RHEA:16233"/>
        <dbReference type="ChEBI" id="CHEBI:11561"/>
        <dbReference type="ChEBI" id="CHEBI:15378"/>
        <dbReference type="ChEBI" id="CHEBI:15980"/>
        <dbReference type="ChEBI" id="CHEBI:57783"/>
        <dbReference type="ChEBI" id="CHEBI:58349"/>
        <dbReference type="EC" id="1.1.1.169"/>
    </reaction>
</comment>
<dbReference type="UniPathway" id="UPA00028">
    <property type="reaction ID" value="UER00004"/>
</dbReference>
<dbReference type="GO" id="GO:0005737">
    <property type="term" value="C:cytoplasm"/>
    <property type="evidence" value="ECO:0007669"/>
    <property type="project" value="TreeGrafter"/>
</dbReference>
<protein>
    <recommendedName>
        <fullName evidence="5 11">2-dehydropantoate 2-reductase</fullName>
        <ecNumber evidence="4 11">1.1.1.169</ecNumber>
    </recommendedName>
    <alternativeName>
        <fullName evidence="9 11">Ketopantoate reductase</fullName>
    </alternativeName>
</protein>
<dbReference type="GO" id="GO:0008677">
    <property type="term" value="F:2-dehydropantoate 2-reductase activity"/>
    <property type="evidence" value="ECO:0007669"/>
    <property type="project" value="UniProtKB-EC"/>
</dbReference>
<keyword evidence="7 11" id="KW-0521">NADP</keyword>
<feature type="domain" description="Ketopantoate reductase C-terminal" evidence="13">
    <location>
        <begin position="180"/>
        <end position="321"/>
    </location>
</feature>
<gene>
    <name evidence="14" type="ORF">EDM56_08215</name>
</gene>
<evidence type="ECO:0000256" key="4">
    <source>
        <dbReference type="ARBA" id="ARBA00013014"/>
    </source>
</evidence>
<dbReference type="InterPro" id="IPR008927">
    <property type="entry name" value="6-PGluconate_DH-like_C_sf"/>
</dbReference>
<evidence type="ECO:0000313" key="15">
    <source>
        <dbReference type="Proteomes" id="UP000271031"/>
    </source>
</evidence>
<feature type="domain" description="Ketopantoate reductase N-terminal" evidence="12">
    <location>
        <begin position="4"/>
        <end position="143"/>
    </location>
</feature>
<evidence type="ECO:0000256" key="6">
    <source>
        <dbReference type="ARBA" id="ARBA00022655"/>
    </source>
</evidence>
<evidence type="ECO:0000256" key="7">
    <source>
        <dbReference type="ARBA" id="ARBA00022857"/>
    </source>
</evidence>
<evidence type="ECO:0000256" key="2">
    <source>
        <dbReference type="ARBA" id="ARBA00004994"/>
    </source>
</evidence>
<reference evidence="14 15" key="1">
    <citation type="submission" date="2018-10" db="EMBL/GenBank/DDBJ databases">
        <title>Phylogenomics of Brevibacillus.</title>
        <authorList>
            <person name="Dunlap C."/>
        </authorList>
    </citation>
    <scope>NUCLEOTIDE SEQUENCE [LARGE SCALE GENOMIC DNA]</scope>
    <source>
        <strain evidence="14 15">JCM 15716</strain>
    </source>
</reference>
<dbReference type="InterPro" id="IPR050838">
    <property type="entry name" value="Ketopantoate_reductase"/>
</dbReference>
<organism evidence="14 15">
    <name type="scientific">Brevibacillus fluminis</name>
    <dbReference type="NCBI Taxonomy" id="511487"/>
    <lineage>
        <taxon>Bacteria</taxon>
        <taxon>Bacillati</taxon>
        <taxon>Bacillota</taxon>
        <taxon>Bacilli</taxon>
        <taxon>Bacillales</taxon>
        <taxon>Paenibacillaceae</taxon>
        <taxon>Brevibacillus</taxon>
    </lineage>
</organism>
<evidence type="ECO:0000256" key="10">
    <source>
        <dbReference type="ARBA" id="ARBA00048793"/>
    </source>
</evidence>
<dbReference type="InterPro" id="IPR013752">
    <property type="entry name" value="KPA_reductase"/>
</dbReference>
<evidence type="ECO:0000256" key="9">
    <source>
        <dbReference type="ARBA" id="ARBA00032024"/>
    </source>
</evidence>
<dbReference type="Gene3D" id="3.40.50.720">
    <property type="entry name" value="NAD(P)-binding Rossmann-like Domain"/>
    <property type="match status" value="1"/>
</dbReference>
<dbReference type="EMBL" id="RHHQ01000007">
    <property type="protein sequence ID" value="RNB90482.1"/>
    <property type="molecule type" value="Genomic_DNA"/>
</dbReference>
<dbReference type="InterPro" id="IPR003710">
    <property type="entry name" value="ApbA"/>
</dbReference>
<comment type="pathway">
    <text evidence="2 11">Cofactor biosynthesis; (R)-pantothenate biosynthesis; (R)-pantoate from 3-methyl-2-oxobutanoate: step 2/2.</text>
</comment>
<dbReference type="Pfam" id="PF08546">
    <property type="entry name" value="ApbA_C"/>
    <property type="match status" value="1"/>
</dbReference>
<evidence type="ECO:0000259" key="13">
    <source>
        <dbReference type="Pfam" id="PF08546"/>
    </source>
</evidence>
<evidence type="ECO:0000256" key="3">
    <source>
        <dbReference type="ARBA" id="ARBA00007870"/>
    </source>
</evidence>
<dbReference type="Gene3D" id="1.10.1040.10">
    <property type="entry name" value="N-(1-d-carboxylethyl)-l-norvaline Dehydrogenase, domain 2"/>
    <property type="match status" value="1"/>
</dbReference>
<keyword evidence="8 11" id="KW-0560">Oxidoreductase</keyword>